<dbReference type="PANTHER" id="PTHR33096">
    <property type="entry name" value="CXC2 DOMAIN-CONTAINING PROTEIN"/>
    <property type="match status" value="1"/>
</dbReference>
<dbReference type="AlphaFoldDB" id="A0A6S7H8D2"/>
<sequence>MQERDAHKLQSLGCNQRSKLSIMSNIYGTQNDVLLQSGLADALDEEDLTSSWKVSRPCGNREHQDFMSGSERIGQKSLKLLLSCLQDKALELKEDSTRMIAHSPIEIYRNMLDAFEEFRHFRFDLRALKDICPERDGENIYPACPKENGVLYESFDALFGLPRKKSSGIGVLEPVRSGLLFADQQVVDNFVNNYQDKGSDSDCNNFLAGNALRSNQRFAGLDETGIFGRACRHEFPKAFVNLKHGERISYAVWLINDMVSKAKEKNMSYSVLYISCILHHHLQIMYSLRQVEGCGLTDGEVIEHLWSYLRGFASITKEMSPSRRIDALTDCLLHYGRQSKSKLREVKTTDGASNGTA</sequence>
<name>A0A6S7H8D2_PARCT</name>
<dbReference type="EMBL" id="CACRXK020004248">
    <property type="protein sequence ID" value="CAB4002065.1"/>
    <property type="molecule type" value="Genomic_DNA"/>
</dbReference>
<dbReference type="OrthoDB" id="5989544at2759"/>
<organism evidence="1 2">
    <name type="scientific">Paramuricea clavata</name>
    <name type="common">Red gorgonian</name>
    <name type="synonym">Violescent sea-whip</name>
    <dbReference type="NCBI Taxonomy" id="317549"/>
    <lineage>
        <taxon>Eukaryota</taxon>
        <taxon>Metazoa</taxon>
        <taxon>Cnidaria</taxon>
        <taxon>Anthozoa</taxon>
        <taxon>Octocorallia</taxon>
        <taxon>Malacalcyonacea</taxon>
        <taxon>Plexauridae</taxon>
        <taxon>Paramuricea</taxon>
    </lineage>
</organism>
<keyword evidence="2" id="KW-1185">Reference proteome</keyword>
<dbReference type="Proteomes" id="UP001152795">
    <property type="component" value="Unassembled WGS sequence"/>
</dbReference>
<protein>
    <submittedName>
        <fullName evidence="1">Uncharacterized protein</fullName>
    </submittedName>
</protein>
<comment type="caution">
    <text evidence="1">The sequence shown here is derived from an EMBL/GenBank/DDBJ whole genome shotgun (WGS) entry which is preliminary data.</text>
</comment>
<evidence type="ECO:0000313" key="2">
    <source>
        <dbReference type="Proteomes" id="UP001152795"/>
    </source>
</evidence>
<dbReference type="Pfam" id="PF18758">
    <property type="entry name" value="KDZ"/>
    <property type="match status" value="1"/>
</dbReference>
<reference evidence="1" key="1">
    <citation type="submission" date="2020-04" db="EMBL/GenBank/DDBJ databases">
        <authorList>
            <person name="Alioto T."/>
            <person name="Alioto T."/>
            <person name="Gomez Garrido J."/>
        </authorList>
    </citation>
    <scope>NUCLEOTIDE SEQUENCE</scope>
    <source>
        <strain evidence="1">A484AB</strain>
    </source>
</reference>
<evidence type="ECO:0000313" key="1">
    <source>
        <dbReference type="EMBL" id="CAB4002065.1"/>
    </source>
</evidence>
<proteinExistence type="predicted"/>
<accession>A0A6S7H8D2</accession>
<dbReference type="InterPro" id="IPR040521">
    <property type="entry name" value="KDZ"/>
</dbReference>
<dbReference type="PANTHER" id="PTHR33096:SF1">
    <property type="entry name" value="CXC1-LIKE CYSTEINE CLUSTER ASSOCIATED WITH KDZ TRANSPOSASES DOMAIN-CONTAINING PROTEIN"/>
    <property type="match status" value="1"/>
</dbReference>
<gene>
    <name evidence="1" type="ORF">PACLA_8A023458</name>
</gene>